<dbReference type="InterPro" id="IPR017900">
    <property type="entry name" value="4Fe4S_Fe_S_CS"/>
</dbReference>
<sequence length="266" mass="29912">MRETIRQWLEDGLVDLFVGYKAVDGLAIPWVFSKKALDDLDDFREGPYRYPLEKIAREILQEDPHLRIGILARQCTERATTVLHALRAIDQERIELLRTPCCASPMQTQVICSGLDRGEDLSRVPGEGIPKGKSFSVVDSMSAEERFSRWMYEFEKCIKCYGCRDICPVCVCRECTLQDEDLIKTGSLPVEVPLFHLVRAVHMAGRCVDCGLCEEACPADIPLRTLYQKVGVLVRDLYGYVPGQDAIPLIWGPLSDAEREALASGT</sequence>
<evidence type="ECO:0000256" key="2">
    <source>
        <dbReference type="ARBA" id="ARBA00023004"/>
    </source>
</evidence>
<name>A0A3N1UNY6_9BACT</name>
<gene>
    <name evidence="5" type="ORF">EDC27_2823</name>
</gene>
<dbReference type="AlphaFoldDB" id="A0A3N1UNY6"/>
<feature type="domain" description="4Fe-4S ferredoxin-type" evidence="4">
    <location>
        <begin position="198"/>
        <end position="227"/>
    </location>
</feature>
<dbReference type="Pfam" id="PF00037">
    <property type="entry name" value="Fer4"/>
    <property type="match status" value="1"/>
</dbReference>
<evidence type="ECO:0000256" key="1">
    <source>
        <dbReference type="ARBA" id="ARBA00022723"/>
    </source>
</evidence>
<dbReference type="RefSeq" id="WP_123291266.1">
    <property type="nucleotide sequence ID" value="NZ_RJVA01000015.1"/>
</dbReference>
<evidence type="ECO:0000259" key="4">
    <source>
        <dbReference type="PROSITE" id="PS51379"/>
    </source>
</evidence>
<dbReference type="OrthoDB" id="9773828at2"/>
<dbReference type="PROSITE" id="PS51379">
    <property type="entry name" value="4FE4S_FER_2"/>
    <property type="match status" value="2"/>
</dbReference>
<comment type="caution">
    <text evidence="5">The sequence shown here is derived from an EMBL/GenBank/DDBJ whole genome shotgun (WGS) entry which is preliminary data.</text>
</comment>
<dbReference type="Proteomes" id="UP000276223">
    <property type="component" value="Unassembled WGS sequence"/>
</dbReference>
<evidence type="ECO:0000313" key="5">
    <source>
        <dbReference type="EMBL" id="ROQ90207.1"/>
    </source>
</evidence>
<keyword evidence="3" id="KW-0411">Iron-sulfur</keyword>
<organism evidence="5 6">
    <name type="scientific">Desulfosoma caldarium</name>
    <dbReference type="NCBI Taxonomy" id="610254"/>
    <lineage>
        <taxon>Bacteria</taxon>
        <taxon>Pseudomonadati</taxon>
        <taxon>Thermodesulfobacteriota</taxon>
        <taxon>Syntrophobacteria</taxon>
        <taxon>Syntrophobacterales</taxon>
        <taxon>Syntrophobacteraceae</taxon>
        <taxon>Desulfosoma</taxon>
    </lineage>
</organism>
<protein>
    <submittedName>
        <fullName evidence="5">4Fe-4S dicluster protein</fullName>
    </submittedName>
</protein>
<dbReference type="GO" id="GO:0051536">
    <property type="term" value="F:iron-sulfur cluster binding"/>
    <property type="evidence" value="ECO:0007669"/>
    <property type="project" value="UniProtKB-KW"/>
</dbReference>
<dbReference type="EMBL" id="RJVA01000015">
    <property type="protein sequence ID" value="ROQ90207.1"/>
    <property type="molecule type" value="Genomic_DNA"/>
</dbReference>
<dbReference type="SUPFAM" id="SSF46548">
    <property type="entry name" value="alpha-helical ferredoxin"/>
    <property type="match status" value="1"/>
</dbReference>
<dbReference type="GO" id="GO:0046872">
    <property type="term" value="F:metal ion binding"/>
    <property type="evidence" value="ECO:0007669"/>
    <property type="project" value="UniProtKB-KW"/>
</dbReference>
<dbReference type="InterPro" id="IPR017896">
    <property type="entry name" value="4Fe4S_Fe-S-bd"/>
</dbReference>
<dbReference type="PROSITE" id="PS00198">
    <property type="entry name" value="4FE4S_FER_1"/>
    <property type="match status" value="1"/>
</dbReference>
<feature type="domain" description="4Fe-4S ferredoxin-type" evidence="4">
    <location>
        <begin position="148"/>
        <end position="169"/>
    </location>
</feature>
<evidence type="ECO:0000313" key="6">
    <source>
        <dbReference type="Proteomes" id="UP000276223"/>
    </source>
</evidence>
<evidence type="ECO:0000256" key="3">
    <source>
        <dbReference type="ARBA" id="ARBA00023014"/>
    </source>
</evidence>
<dbReference type="Gene3D" id="3.30.70.3270">
    <property type="match status" value="1"/>
</dbReference>
<proteinExistence type="predicted"/>
<keyword evidence="2" id="KW-0408">Iron</keyword>
<keyword evidence="6" id="KW-1185">Reference proteome</keyword>
<accession>A0A3N1UNY6</accession>
<keyword evidence="1" id="KW-0479">Metal-binding</keyword>
<reference evidence="5 6" key="1">
    <citation type="submission" date="2018-11" db="EMBL/GenBank/DDBJ databases">
        <title>Genomic Encyclopedia of Type Strains, Phase IV (KMG-IV): sequencing the most valuable type-strain genomes for metagenomic binning, comparative biology and taxonomic classification.</title>
        <authorList>
            <person name="Goeker M."/>
        </authorList>
    </citation>
    <scope>NUCLEOTIDE SEQUENCE [LARGE SCALE GENOMIC DNA]</scope>
    <source>
        <strain evidence="5 6">DSM 22027</strain>
    </source>
</reference>